<keyword evidence="4" id="KW-0645">Protease</keyword>
<dbReference type="OrthoDB" id="6416026at2759"/>
<dbReference type="GO" id="GO:0005615">
    <property type="term" value="C:extracellular space"/>
    <property type="evidence" value="ECO:0007669"/>
    <property type="project" value="TreeGrafter"/>
</dbReference>
<comment type="caution">
    <text evidence="13">The sequence shown here is derived from an EMBL/GenBank/DDBJ whole genome shotgun (WGS) entry which is preliminary data.</text>
</comment>
<dbReference type="PROSITE" id="PS52035">
    <property type="entry name" value="PEPTIDASE_M14"/>
    <property type="match status" value="1"/>
</dbReference>
<evidence type="ECO:0000256" key="1">
    <source>
        <dbReference type="ARBA" id="ARBA00001947"/>
    </source>
</evidence>
<dbReference type="GO" id="GO:0004181">
    <property type="term" value="F:metallocarboxypeptidase activity"/>
    <property type="evidence" value="ECO:0007669"/>
    <property type="project" value="InterPro"/>
</dbReference>
<dbReference type="EMBL" id="MUJZ01021887">
    <property type="protein sequence ID" value="OTF79681.1"/>
    <property type="molecule type" value="Genomic_DNA"/>
</dbReference>
<gene>
    <name evidence="13" type="ORF">BLA29_004730</name>
</gene>
<dbReference type="PANTHER" id="PTHR11705">
    <property type="entry name" value="PROTEASE FAMILY M14 CARBOXYPEPTIDASE A,B"/>
    <property type="match status" value="1"/>
</dbReference>
<evidence type="ECO:0000256" key="8">
    <source>
        <dbReference type="ARBA" id="ARBA00022833"/>
    </source>
</evidence>
<dbReference type="Gene3D" id="3.40.630.10">
    <property type="entry name" value="Zn peptidases"/>
    <property type="match status" value="1"/>
</dbReference>
<dbReference type="InterPro" id="IPR000834">
    <property type="entry name" value="Peptidase_M14"/>
</dbReference>
<feature type="chain" id="PRO_5013141819" description="Peptidase M14 domain-containing protein" evidence="11">
    <location>
        <begin position="22"/>
        <end position="276"/>
    </location>
</feature>
<evidence type="ECO:0000313" key="13">
    <source>
        <dbReference type="EMBL" id="OTF79681.1"/>
    </source>
</evidence>
<organism evidence="13 14">
    <name type="scientific">Euroglyphus maynei</name>
    <name type="common">Mayne's house dust mite</name>
    <dbReference type="NCBI Taxonomy" id="6958"/>
    <lineage>
        <taxon>Eukaryota</taxon>
        <taxon>Metazoa</taxon>
        <taxon>Ecdysozoa</taxon>
        <taxon>Arthropoda</taxon>
        <taxon>Chelicerata</taxon>
        <taxon>Arachnida</taxon>
        <taxon>Acari</taxon>
        <taxon>Acariformes</taxon>
        <taxon>Sarcoptiformes</taxon>
        <taxon>Astigmata</taxon>
        <taxon>Psoroptidia</taxon>
        <taxon>Analgoidea</taxon>
        <taxon>Pyroglyphidae</taxon>
        <taxon>Pyroglyphinae</taxon>
        <taxon>Euroglyphus</taxon>
    </lineage>
</organism>
<sequence>MSLISSSILLLIIVIINTVNTTSIHRYYRDDDAILDYDGHQLICIRPMNDEQNMIVRQFEHDFMLDYWNPVIVDGGNHQQIMTVIEPLKRSEFLTKLNESNIEYDILIPQKAEKISLGYSYEKRNILGIKIGNNSDSRVIFVECGMHAREWISPAFCIWLSGQLLTNRQLSTYIDRYQFIIIPSVNVDGYVFTHTNQRLWRKTRSRQFGTNCVGADPNRNWNSFWCQRGSSSNPCSNTYCGRSPFSEIESKQMANLLERYQGKIFAYFAIHSYSQL</sequence>
<dbReference type="GO" id="GO:0006508">
    <property type="term" value="P:proteolysis"/>
    <property type="evidence" value="ECO:0007669"/>
    <property type="project" value="UniProtKB-KW"/>
</dbReference>
<dbReference type="FunFam" id="3.40.630.10:FF:000084">
    <property type="entry name" value="Carboxypeptidase B2"/>
    <property type="match status" value="1"/>
</dbReference>
<evidence type="ECO:0000313" key="14">
    <source>
        <dbReference type="Proteomes" id="UP000194236"/>
    </source>
</evidence>
<evidence type="ECO:0000256" key="9">
    <source>
        <dbReference type="ARBA" id="ARBA00023049"/>
    </source>
</evidence>
<keyword evidence="3" id="KW-0121">Carboxypeptidase</keyword>
<protein>
    <recommendedName>
        <fullName evidence="12">Peptidase M14 domain-containing protein</fullName>
    </recommendedName>
</protein>
<accession>A0A1Y3BFG6</accession>
<proteinExistence type="inferred from homology"/>
<keyword evidence="9" id="KW-0482">Metalloprotease</keyword>
<keyword evidence="6 11" id="KW-0732">Signal</keyword>
<evidence type="ECO:0000256" key="10">
    <source>
        <dbReference type="PROSITE-ProRule" id="PRU01379"/>
    </source>
</evidence>
<feature type="domain" description="Peptidase M14" evidence="12">
    <location>
        <begin position="86"/>
        <end position="276"/>
    </location>
</feature>
<dbReference type="Proteomes" id="UP000194236">
    <property type="component" value="Unassembled WGS sequence"/>
</dbReference>
<dbReference type="Pfam" id="PF00246">
    <property type="entry name" value="Peptidase_M14"/>
    <property type="match status" value="1"/>
</dbReference>
<dbReference type="AlphaFoldDB" id="A0A1Y3BFG6"/>
<evidence type="ECO:0000256" key="5">
    <source>
        <dbReference type="ARBA" id="ARBA00022723"/>
    </source>
</evidence>
<comment type="similarity">
    <text evidence="2 10">Belongs to the peptidase M14 family.</text>
</comment>
<dbReference type="PRINTS" id="PR00765">
    <property type="entry name" value="CRBOXYPTASEA"/>
</dbReference>
<feature type="signal peptide" evidence="11">
    <location>
        <begin position="1"/>
        <end position="21"/>
    </location>
</feature>
<comment type="cofactor">
    <cofactor evidence="1">
        <name>Zn(2+)</name>
        <dbReference type="ChEBI" id="CHEBI:29105"/>
    </cofactor>
</comment>
<keyword evidence="14" id="KW-1185">Reference proteome</keyword>
<evidence type="ECO:0000256" key="4">
    <source>
        <dbReference type="ARBA" id="ARBA00022670"/>
    </source>
</evidence>
<comment type="caution">
    <text evidence="10">Lacks conserved residue(s) required for the propagation of feature annotation.</text>
</comment>
<dbReference type="SUPFAM" id="SSF53187">
    <property type="entry name" value="Zn-dependent exopeptidases"/>
    <property type="match status" value="1"/>
</dbReference>
<dbReference type="SUPFAM" id="SSF54897">
    <property type="entry name" value="Protease propeptides/inhibitors"/>
    <property type="match status" value="1"/>
</dbReference>
<evidence type="ECO:0000256" key="6">
    <source>
        <dbReference type="ARBA" id="ARBA00022729"/>
    </source>
</evidence>
<keyword evidence="7" id="KW-0378">Hydrolase</keyword>
<evidence type="ECO:0000256" key="7">
    <source>
        <dbReference type="ARBA" id="ARBA00022801"/>
    </source>
</evidence>
<evidence type="ECO:0000256" key="3">
    <source>
        <dbReference type="ARBA" id="ARBA00022645"/>
    </source>
</evidence>
<evidence type="ECO:0000259" key="12">
    <source>
        <dbReference type="PROSITE" id="PS52035"/>
    </source>
</evidence>
<feature type="non-terminal residue" evidence="13">
    <location>
        <position position="276"/>
    </location>
</feature>
<reference evidence="13 14" key="1">
    <citation type="submission" date="2017-03" db="EMBL/GenBank/DDBJ databases">
        <title>Genome Survey of Euroglyphus maynei.</title>
        <authorList>
            <person name="Arlian L.G."/>
            <person name="Morgan M.S."/>
            <person name="Rider S.D."/>
        </authorList>
    </citation>
    <scope>NUCLEOTIDE SEQUENCE [LARGE SCALE GENOMIC DNA]</scope>
    <source>
        <strain evidence="13">Arlian Lab</strain>
        <tissue evidence="13">Whole body</tissue>
    </source>
</reference>
<dbReference type="PANTHER" id="PTHR11705:SF143">
    <property type="entry name" value="SLL0236 PROTEIN"/>
    <property type="match status" value="1"/>
</dbReference>
<name>A0A1Y3BFG6_EURMA</name>
<keyword evidence="5" id="KW-0479">Metal-binding</keyword>
<dbReference type="GO" id="GO:0008270">
    <property type="term" value="F:zinc ion binding"/>
    <property type="evidence" value="ECO:0007669"/>
    <property type="project" value="InterPro"/>
</dbReference>
<dbReference type="SMART" id="SM00631">
    <property type="entry name" value="Zn_pept"/>
    <property type="match status" value="1"/>
</dbReference>
<evidence type="ECO:0000256" key="2">
    <source>
        <dbReference type="ARBA" id="ARBA00005988"/>
    </source>
</evidence>
<keyword evidence="8" id="KW-0862">Zinc</keyword>
<evidence type="ECO:0000256" key="11">
    <source>
        <dbReference type="SAM" id="SignalP"/>
    </source>
</evidence>